<evidence type="ECO:0000313" key="1">
    <source>
        <dbReference type="EMBL" id="CAG8777166.1"/>
    </source>
</evidence>
<gene>
    <name evidence="1" type="ORF">ACOLOM_LOCUS14147</name>
</gene>
<reference evidence="1" key="1">
    <citation type="submission" date="2021-06" db="EMBL/GenBank/DDBJ databases">
        <authorList>
            <person name="Kallberg Y."/>
            <person name="Tangrot J."/>
            <person name="Rosling A."/>
        </authorList>
    </citation>
    <scope>NUCLEOTIDE SEQUENCE</scope>
    <source>
        <strain evidence="1">CL356</strain>
    </source>
</reference>
<dbReference type="Proteomes" id="UP000789525">
    <property type="component" value="Unassembled WGS sequence"/>
</dbReference>
<dbReference type="EMBL" id="CAJVPT010068872">
    <property type="protein sequence ID" value="CAG8777166.1"/>
    <property type="molecule type" value="Genomic_DNA"/>
</dbReference>
<organism evidence="1 2">
    <name type="scientific">Acaulospora colombiana</name>
    <dbReference type="NCBI Taxonomy" id="27376"/>
    <lineage>
        <taxon>Eukaryota</taxon>
        <taxon>Fungi</taxon>
        <taxon>Fungi incertae sedis</taxon>
        <taxon>Mucoromycota</taxon>
        <taxon>Glomeromycotina</taxon>
        <taxon>Glomeromycetes</taxon>
        <taxon>Diversisporales</taxon>
        <taxon>Acaulosporaceae</taxon>
        <taxon>Acaulospora</taxon>
    </lineage>
</organism>
<name>A0ACA9R5I1_9GLOM</name>
<keyword evidence="2" id="KW-1185">Reference proteome</keyword>
<proteinExistence type="predicted"/>
<protein>
    <submittedName>
        <fullName evidence="1">3934_t:CDS:1</fullName>
    </submittedName>
</protein>
<accession>A0ACA9R5I1</accession>
<sequence length="142" mass="15545">AQTVDFGLIREYNARPVVDGPVLMAKGKCQPSLPMDAREEWTLHLDNGPKACPLEDISNEEVTAKVAGSLVRKFARAALGARRGCKPDGFTKTRYSRRGDMHFSGNLAIALAILELDEDGVTRLRRKGLHDGNGIISSQTRL</sequence>
<feature type="non-terminal residue" evidence="1">
    <location>
        <position position="1"/>
    </location>
</feature>
<feature type="non-terminal residue" evidence="1">
    <location>
        <position position="142"/>
    </location>
</feature>
<comment type="caution">
    <text evidence="1">The sequence shown here is derived from an EMBL/GenBank/DDBJ whole genome shotgun (WGS) entry which is preliminary data.</text>
</comment>
<evidence type="ECO:0000313" key="2">
    <source>
        <dbReference type="Proteomes" id="UP000789525"/>
    </source>
</evidence>